<dbReference type="SUPFAM" id="SSF53474">
    <property type="entry name" value="alpha/beta-Hydrolases"/>
    <property type="match status" value="1"/>
</dbReference>
<organism evidence="3 4">
    <name type="scientific">Salinivibrio costicola subsp. alcaliphilus</name>
    <dbReference type="NCBI Taxonomy" id="272773"/>
    <lineage>
        <taxon>Bacteria</taxon>
        <taxon>Pseudomonadati</taxon>
        <taxon>Pseudomonadota</taxon>
        <taxon>Gammaproteobacteria</taxon>
        <taxon>Vibrionales</taxon>
        <taxon>Vibrionaceae</taxon>
        <taxon>Salinivibrio</taxon>
    </lineage>
</organism>
<dbReference type="InterPro" id="IPR050228">
    <property type="entry name" value="Carboxylesterase_BioH"/>
</dbReference>
<feature type="compositionally biased region" description="Polar residues" evidence="1">
    <location>
        <begin position="308"/>
        <end position="318"/>
    </location>
</feature>
<protein>
    <recommendedName>
        <fullName evidence="2">Serine aminopeptidase S33 domain-containing protein</fullName>
    </recommendedName>
</protein>
<gene>
    <name evidence="3" type="ORF">BZJ21_14115</name>
</gene>
<evidence type="ECO:0000256" key="1">
    <source>
        <dbReference type="SAM" id="MobiDB-lite"/>
    </source>
</evidence>
<dbReference type="Pfam" id="PF12146">
    <property type="entry name" value="Hydrolase_4"/>
    <property type="match status" value="1"/>
</dbReference>
<comment type="caution">
    <text evidence="3">The sequence shown here is derived from an EMBL/GenBank/DDBJ whole genome shotgun (WGS) entry which is preliminary data.</text>
</comment>
<dbReference type="InterPro" id="IPR022742">
    <property type="entry name" value="Hydrolase_4"/>
</dbReference>
<reference evidence="4" key="1">
    <citation type="submission" date="2017-01" db="EMBL/GenBank/DDBJ databases">
        <title>Draft genome of the species Salinivibrio costicola subsp. alcaliphilus.</title>
        <authorList>
            <person name="Lopez-Hermoso C."/>
            <person name="De La Haba R."/>
            <person name="Sanchez-Porro C."/>
            <person name="Ventosa A."/>
        </authorList>
    </citation>
    <scope>NUCLEOTIDE SEQUENCE [LARGE SCALE GENOMIC DNA]</scope>
    <source>
        <strain evidence="4">CBH448</strain>
    </source>
</reference>
<dbReference type="PANTHER" id="PTHR43194">
    <property type="entry name" value="HYDROLASE ALPHA/BETA FOLD FAMILY"/>
    <property type="match status" value="1"/>
</dbReference>
<proteinExistence type="predicted"/>
<feature type="domain" description="Serine aminopeptidase S33" evidence="2">
    <location>
        <begin position="83"/>
        <end position="186"/>
    </location>
</feature>
<dbReference type="InterPro" id="IPR029058">
    <property type="entry name" value="AB_hydrolase_fold"/>
</dbReference>
<dbReference type="PANTHER" id="PTHR43194:SF2">
    <property type="entry name" value="PEROXISOMAL MEMBRANE PROTEIN LPX1"/>
    <property type="match status" value="1"/>
</dbReference>
<keyword evidence="4" id="KW-1185">Reference proteome</keyword>
<sequence length="318" mass="34549">MSRKIYFSTPGRFSAKRTLIGAVSRCHHRLAPSHARKIARKLFLTPTRSPAVNAAPNGLERFTAQSQQGELQMYSVGAGPTWLLTHGWSGSASQFFPLMAHIASLGFRAVAFDHPAHGESGGHESHIPGFVQAINDVLDQVDNVSGVVAHSMGAAAVLESQHPQLDDLPLLLVAPVLNYRENLYATVRQSGYSLKLFDEIVQEVGEQHGYPIETIEPLTKLGARRHQVVIAHDRSDRFASFSVTEKANDYQHVCLLPTDGLGHGRILKSDVTLQAFTDLAAKTDPAVHSVESATSSSDIAARKKNRQTTETSASAMDV</sequence>
<dbReference type="Proteomes" id="UP000189431">
    <property type="component" value="Unassembled WGS sequence"/>
</dbReference>
<dbReference type="RefSeq" id="WP_077670107.1">
    <property type="nucleotide sequence ID" value="NZ_MUFR01000055.1"/>
</dbReference>
<name>A0ABX3KM83_SALCS</name>
<evidence type="ECO:0000259" key="2">
    <source>
        <dbReference type="Pfam" id="PF12146"/>
    </source>
</evidence>
<evidence type="ECO:0000313" key="4">
    <source>
        <dbReference type="Proteomes" id="UP000189431"/>
    </source>
</evidence>
<dbReference type="EMBL" id="MUFR01000055">
    <property type="protein sequence ID" value="OOF32822.1"/>
    <property type="molecule type" value="Genomic_DNA"/>
</dbReference>
<accession>A0ABX3KM83</accession>
<feature type="region of interest" description="Disordered" evidence="1">
    <location>
        <begin position="290"/>
        <end position="318"/>
    </location>
</feature>
<evidence type="ECO:0000313" key="3">
    <source>
        <dbReference type="EMBL" id="OOF32822.1"/>
    </source>
</evidence>
<dbReference type="Gene3D" id="3.40.50.1820">
    <property type="entry name" value="alpha/beta hydrolase"/>
    <property type="match status" value="1"/>
</dbReference>